<name>A0A0F9SDM3_9ZZZZ</name>
<reference evidence="1" key="1">
    <citation type="journal article" date="2015" name="Nature">
        <title>Complex archaea that bridge the gap between prokaryotes and eukaryotes.</title>
        <authorList>
            <person name="Spang A."/>
            <person name="Saw J.H."/>
            <person name="Jorgensen S.L."/>
            <person name="Zaremba-Niedzwiedzka K."/>
            <person name="Martijn J."/>
            <person name="Lind A.E."/>
            <person name="van Eijk R."/>
            <person name="Schleper C."/>
            <person name="Guy L."/>
            <person name="Ettema T.J."/>
        </authorList>
    </citation>
    <scope>NUCLEOTIDE SEQUENCE</scope>
</reference>
<proteinExistence type="predicted"/>
<dbReference type="EMBL" id="LAZR01000697">
    <property type="protein sequence ID" value="KKN60387.1"/>
    <property type="molecule type" value="Genomic_DNA"/>
</dbReference>
<protein>
    <submittedName>
        <fullName evidence="1">Uncharacterized protein</fullName>
    </submittedName>
</protein>
<comment type="caution">
    <text evidence="1">The sequence shown here is derived from an EMBL/GenBank/DDBJ whole genome shotgun (WGS) entry which is preliminary data.</text>
</comment>
<accession>A0A0F9SDM3</accession>
<evidence type="ECO:0000313" key="1">
    <source>
        <dbReference type="EMBL" id="KKN60387.1"/>
    </source>
</evidence>
<organism evidence="1">
    <name type="scientific">marine sediment metagenome</name>
    <dbReference type="NCBI Taxonomy" id="412755"/>
    <lineage>
        <taxon>unclassified sequences</taxon>
        <taxon>metagenomes</taxon>
        <taxon>ecological metagenomes</taxon>
    </lineage>
</organism>
<gene>
    <name evidence="1" type="ORF">LCGC14_0532210</name>
</gene>
<sequence>MPIVPSKKATKKELAVFLLPSWLQLQTNPTGSIESIKVGLKELERALGAT</sequence>
<dbReference type="AlphaFoldDB" id="A0A0F9SDM3"/>